<sequence>MKDPLTNRDIDKGEFFYMVKLVKSAVKCYKKKTKKTVGGQKKTYEYNQYLVPLKRSDNLDCSMEVFIIPQDDLSDLVDENGEFKDASGIEDEYESKLAQYKADFEDLEWKHSKLSRTYKELFSKHNKTRRNLQELEEKVKTLESDREKLINALKEERRITEKLKTEQQAFNKPSADLESNKPDDITNLKSKIKEDSKIKNKDFEEDKGDIWTVLRSRLTKKEEEKED</sequence>
<name>A0A2H4VC74_9EURY</name>
<feature type="coiled-coil region" evidence="1">
    <location>
        <begin position="90"/>
        <end position="166"/>
    </location>
</feature>
<evidence type="ECO:0000313" key="3">
    <source>
        <dbReference type="EMBL" id="AUB55679.1"/>
    </source>
</evidence>
<accession>A0A2H4VQT0</accession>
<feature type="region of interest" description="Disordered" evidence="2">
    <location>
        <begin position="166"/>
        <end position="191"/>
    </location>
</feature>
<keyword evidence="5" id="KW-1185">Reference proteome</keyword>
<evidence type="ECO:0000313" key="6">
    <source>
        <dbReference type="Proteomes" id="UP000232806"/>
    </source>
</evidence>
<feature type="compositionally biased region" description="Basic and acidic residues" evidence="2">
    <location>
        <begin position="178"/>
        <end position="191"/>
    </location>
</feature>
<evidence type="ECO:0000256" key="1">
    <source>
        <dbReference type="SAM" id="Coils"/>
    </source>
</evidence>
<evidence type="ECO:0000313" key="4">
    <source>
        <dbReference type="EMBL" id="AUB60459.1"/>
    </source>
</evidence>
<protein>
    <submittedName>
        <fullName evidence="3">Uncharacterized protein</fullName>
    </submittedName>
</protein>
<proteinExistence type="predicted"/>
<dbReference type="Proteomes" id="UP000232631">
    <property type="component" value="Chromosome"/>
</dbReference>
<dbReference type="AlphaFoldDB" id="A0A2H4VC74"/>
<gene>
    <name evidence="3" type="ORF">BK007_06440</name>
    <name evidence="4" type="ORF">BK009_07060</name>
</gene>
<dbReference type="EMBL" id="CP017766">
    <property type="protein sequence ID" value="AUB55679.1"/>
    <property type="molecule type" value="Genomic_DNA"/>
</dbReference>
<dbReference type="KEGG" id="msub:BK009_07060"/>
<organism evidence="3 6">
    <name type="scientific">Methanobacterium subterraneum</name>
    <dbReference type="NCBI Taxonomy" id="59277"/>
    <lineage>
        <taxon>Archaea</taxon>
        <taxon>Methanobacteriati</taxon>
        <taxon>Methanobacteriota</taxon>
        <taxon>Methanomada group</taxon>
        <taxon>Methanobacteria</taxon>
        <taxon>Methanobacteriales</taxon>
        <taxon>Methanobacteriaceae</taxon>
        <taxon>Methanobacterium</taxon>
    </lineage>
</organism>
<evidence type="ECO:0000256" key="2">
    <source>
        <dbReference type="SAM" id="MobiDB-lite"/>
    </source>
</evidence>
<reference evidence="5 6" key="1">
    <citation type="submission" date="2016-10" db="EMBL/GenBank/DDBJ databases">
        <title>Comparative genomics between deep and shallow subseafloor isolates.</title>
        <authorList>
            <person name="Ishii S."/>
            <person name="Miller J.R."/>
            <person name="Sutton G."/>
            <person name="Suzuki S."/>
            <person name="Methe B."/>
            <person name="Inagaki F."/>
            <person name="Imachi H."/>
        </authorList>
    </citation>
    <scope>NUCLEOTIDE SEQUENCE [LARGE SCALE GENOMIC DNA]</scope>
    <source>
        <strain evidence="4 5">A8p</strain>
        <strain evidence="3 6">MO-MB1</strain>
    </source>
</reference>
<dbReference type="EMBL" id="CP017768">
    <property type="protein sequence ID" value="AUB60459.1"/>
    <property type="molecule type" value="Genomic_DNA"/>
</dbReference>
<evidence type="ECO:0000313" key="5">
    <source>
        <dbReference type="Proteomes" id="UP000232631"/>
    </source>
</evidence>
<keyword evidence="1" id="KW-0175">Coiled coil</keyword>
<dbReference type="Proteomes" id="UP000232806">
    <property type="component" value="Chromosome"/>
</dbReference>
<accession>A0A2H4VC74</accession>
<dbReference type="OrthoDB" id="71454at2157"/>